<dbReference type="InterPro" id="IPR018649">
    <property type="entry name" value="SHOCT"/>
</dbReference>
<feature type="coiled-coil region" evidence="5">
    <location>
        <begin position="95"/>
        <end position="127"/>
    </location>
</feature>
<dbReference type="eggNOG" id="COG2314">
    <property type="taxonomic scope" value="Bacteria"/>
</dbReference>
<dbReference type="GO" id="GO:0016020">
    <property type="term" value="C:membrane"/>
    <property type="evidence" value="ECO:0007669"/>
    <property type="project" value="UniProtKB-SubCell"/>
</dbReference>
<evidence type="ECO:0000256" key="5">
    <source>
        <dbReference type="SAM" id="Coils"/>
    </source>
</evidence>
<comment type="subcellular location">
    <subcellularLocation>
        <location evidence="1">Membrane</location>
        <topology evidence="1">Multi-pass membrane protein</topology>
    </subcellularLocation>
</comment>
<feature type="domain" description="TM2" evidence="7">
    <location>
        <begin position="15"/>
        <end position="65"/>
    </location>
</feature>
<accession>H6KZC9</accession>
<evidence type="ECO:0000259" key="8">
    <source>
        <dbReference type="Pfam" id="PF09851"/>
    </source>
</evidence>
<dbReference type="EMBL" id="CP002831">
    <property type="protein sequence ID" value="AFC24519.1"/>
    <property type="molecule type" value="Genomic_DNA"/>
</dbReference>
<dbReference type="OrthoDB" id="9816361at2"/>
<name>H6KZC9_SAPGL</name>
<evidence type="ECO:0000256" key="2">
    <source>
        <dbReference type="ARBA" id="ARBA00022692"/>
    </source>
</evidence>
<dbReference type="HOGENOM" id="CLU_1585346_0_0_10"/>
<dbReference type="Pfam" id="PF05154">
    <property type="entry name" value="TM2"/>
    <property type="match status" value="1"/>
</dbReference>
<evidence type="ECO:0000313" key="10">
    <source>
        <dbReference type="Proteomes" id="UP000007519"/>
    </source>
</evidence>
<dbReference type="KEGG" id="sgn:SGRA_1784"/>
<feature type="domain" description="SHOCT" evidence="8">
    <location>
        <begin position="137"/>
        <end position="164"/>
    </location>
</feature>
<sequence length="168" mass="19967">MRFNRFEFVSTNYSMKNKFVAAILAFFLGFIGIHKFYLNRPVQGVFYLLLFWTGIPGLIALVETIMLLFMSQETFDYRYNYENTSGVGRMLVREKQALYREKLQLERLRLKEEREKTQNRLNNKKIAVKKITGEQADTLAAWQDLLDKGIIDQYEFEEKKRVILGRDD</sequence>
<feature type="transmembrane region" description="Helical" evidence="6">
    <location>
        <begin position="44"/>
        <end position="69"/>
    </location>
</feature>
<evidence type="ECO:0000256" key="1">
    <source>
        <dbReference type="ARBA" id="ARBA00004141"/>
    </source>
</evidence>
<evidence type="ECO:0000259" key="7">
    <source>
        <dbReference type="Pfam" id="PF05154"/>
    </source>
</evidence>
<keyword evidence="4 6" id="KW-0472">Membrane</keyword>
<dbReference type="InterPro" id="IPR007829">
    <property type="entry name" value="TM2"/>
</dbReference>
<keyword evidence="3 6" id="KW-1133">Transmembrane helix</keyword>
<gene>
    <name evidence="9" type="ordered locus">SGRA_1784</name>
</gene>
<evidence type="ECO:0000256" key="4">
    <source>
        <dbReference type="ARBA" id="ARBA00023136"/>
    </source>
</evidence>
<dbReference type="STRING" id="984262.SGRA_1784"/>
<reference evidence="9 10" key="1">
    <citation type="journal article" date="2012" name="Stand. Genomic Sci.">
        <title>Complete genome sequencing and analysis of Saprospira grandis str. Lewin, a predatory marine bacterium.</title>
        <authorList>
            <person name="Saw J.H."/>
            <person name="Yuryev A."/>
            <person name="Kanbe M."/>
            <person name="Hou S."/>
            <person name="Young A.G."/>
            <person name="Aizawa S."/>
            <person name="Alam M."/>
        </authorList>
    </citation>
    <scope>NUCLEOTIDE SEQUENCE [LARGE SCALE GENOMIC DNA]</scope>
    <source>
        <strain evidence="9 10">Lewin</strain>
    </source>
</reference>
<evidence type="ECO:0000256" key="3">
    <source>
        <dbReference type="ARBA" id="ARBA00022989"/>
    </source>
</evidence>
<keyword evidence="5" id="KW-0175">Coiled coil</keyword>
<keyword evidence="10" id="KW-1185">Reference proteome</keyword>
<protein>
    <submittedName>
        <fullName evidence="9">TM2 domain-containing protein</fullName>
    </submittedName>
</protein>
<dbReference type="AlphaFoldDB" id="H6KZC9"/>
<evidence type="ECO:0000256" key="6">
    <source>
        <dbReference type="SAM" id="Phobius"/>
    </source>
</evidence>
<dbReference type="Proteomes" id="UP000007519">
    <property type="component" value="Chromosome"/>
</dbReference>
<feature type="transmembrane region" description="Helical" evidence="6">
    <location>
        <begin position="20"/>
        <end position="38"/>
    </location>
</feature>
<evidence type="ECO:0000313" key="9">
    <source>
        <dbReference type="EMBL" id="AFC24519.1"/>
    </source>
</evidence>
<dbReference type="Pfam" id="PF09851">
    <property type="entry name" value="SHOCT"/>
    <property type="match status" value="1"/>
</dbReference>
<organism evidence="9 10">
    <name type="scientific">Saprospira grandis (strain Lewin)</name>
    <dbReference type="NCBI Taxonomy" id="984262"/>
    <lineage>
        <taxon>Bacteria</taxon>
        <taxon>Pseudomonadati</taxon>
        <taxon>Bacteroidota</taxon>
        <taxon>Saprospiria</taxon>
        <taxon>Saprospirales</taxon>
        <taxon>Saprospiraceae</taxon>
        <taxon>Saprospira</taxon>
    </lineage>
</organism>
<proteinExistence type="predicted"/>
<keyword evidence="2 6" id="KW-0812">Transmembrane</keyword>